<accession>A0AA90UHV8</accession>
<name>A0AA90UHV8_9BACT</name>
<gene>
    <name evidence="1" type="ORF">F7D95_15545</name>
</gene>
<reference evidence="2" key="1">
    <citation type="submission" date="2019-09" db="EMBL/GenBank/DDBJ databases">
        <title>Distinct polysaccharide growth profiles of human intestinal Prevotella copri isolates.</title>
        <authorList>
            <person name="Fehlner-Peach H."/>
            <person name="Magnabosco C."/>
            <person name="Raghavan V."/>
            <person name="Scher J.U."/>
            <person name="Tett A."/>
            <person name="Cox L.M."/>
            <person name="Gottsegen C."/>
            <person name="Watters A."/>
            <person name="Wiltshire- Gordon J.D."/>
            <person name="Segata N."/>
            <person name="Bonneau R."/>
            <person name="Littman D.R."/>
        </authorList>
    </citation>
    <scope>NUCLEOTIDE SEQUENCE [LARGE SCALE GENOMIC DNA]</scope>
    <source>
        <strain evidence="2">iAQ1179</strain>
    </source>
</reference>
<organism evidence="1 2">
    <name type="scientific">Segatella copri</name>
    <dbReference type="NCBI Taxonomy" id="165179"/>
    <lineage>
        <taxon>Bacteria</taxon>
        <taxon>Pseudomonadati</taxon>
        <taxon>Bacteroidota</taxon>
        <taxon>Bacteroidia</taxon>
        <taxon>Bacteroidales</taxon>
        <taxon>Prevotellaceae</taxon>
        <taxon>Segatella</taxon>
    </lineage>
</organism>
<dbReference type="Proteomes" id="UP000442105">
    <property type="component" value="Unassembled WGS sequence"/>
</dbReference>
<evidence type="ECO:0000313" key="2">
    <source>
        <dbReference type="Proteomes" id="UP000442105"/>
    </source>
</evidence>
<protein>
    <submittedName>
        <fullName evidence="1">Helix-hairpin-helix domain-containing protein</fullName>
    </submittedName>
</protein>
<proteinExistence type="predicted"/>
<dbReference type="InterPro" id="IPR010994">
    <property type="entry name" value="RuvA_2-like"/>
</dbReference>
<evidence type="ECO:0000313" key="1">
    <source>
        <dbReference type="EMBL" id="MQN14172.1"/>
    </source>
</evidence>
<sequence length="698" mass="79621">MKYWQPIICFLLKLFLIGSSQLFYVPSVCAQDSSSRSEEDREKYVSSQPWQEYLMELSEMEDFEQTAWEDYEEELEELAQHPLNLNTATRDEMEHLPFLTPSQVEDIQAYLHRYHGMKTMAELALIPSISWYQRQLMNSFFYVADETPRQQFPSLKNILKYGKHEVMGMVKVPFYERKGDGKGADGYLGYKYRHGVRYQFRYGDYVKMGFVGAQDAGEPFGSGRNNLGYDFYSFYLQVRKLGRWKNITLGRYRLHEGMGLILNNDFSFGKLSVLSSLGRTTSQVKVHSSRSSANYLQGAAATYTLLKGLDLTGFLSYRKIDATLSDEGGIKTILKTGLHRTRKEIAKQDIASNTLVGGNINYRHQGWHIGATGFYTSFSLPLMPEKVQLYKRFAPEGDAFWNVSVDYGYISHRWTIGGETATGDCGAVATLNAASYQFSDHFSLTAVQRFYSARYYSLFSNSFAEGSSVQDENGVYVGATWSPGSRWTLTAYSDFAYFAWPKYHTRQSTQSWDHLLNILYLPARSWTLGARVRYKEKAGNATGRLRFYASVTTKNWSSKTSVDYTKYREGNAGSGTGNASSSGTQNASSSGYLLNENIGYHWRWLRLQGSFGYFHTQDFASRIYAYEPGLLYQMSFGSYFGEGIRYALVARSEISHHLLVIAKLGSTDYFDRTHISSGLQEIAGSHQMDLEVQVKWKW</sequence>
<dbReference type="SUPFAM" id="SSF47781">
    <property type="entry name" value="RuvA domain 2-like"/>
    <property type="match status" value="1"/>
</dbReference>
<dbReference type="EMBL" id="VZCW01000385">
    <property type="protein sequence ID" value="MQN14172.1"/>
    <property type="molecule type" value="Genomic_DNA"/>
</dbReference>
<comment type="caution">
    <text evidence="1">The sequence shown here is derived from an EMBL/GenBank/DDBJ whole genome shotgun (WGS) entry which is preliminary data.</text>
</comment>
<dbReference type="AlphaFoldDB" id="A0AA90UHV8"/>
<dbReference type="RefSeq" id="WP_153129517.1">
    <property type="nucleotide sequence ID" value="NZ_VZCW01000385.1"/>
</dbReference>